<dbReference type="Pfam" id="PF23044">
    <property type="entry name" value="SH3-C_UBE2O"/>
    <property type="match status" value="1"/>
</dbReference>
<feature type="compositionally biased region" description="Acidic residues" evidence="6">
    <location>
        <begin position="624"/>
        <end position="634"/>
    </location>
</feature>
<proteinExistence type="predicted"/>
<gene>
    <name evidence="8" type="ORF">R1sor_001328</name>
</gene>
<comment type="caution">
    <text evidence="8">The sequence shown here is derived from an EMBL/GenBank/DDBJ whole genome shotgun (WGS) entry which is preliminary data.</text>
</comment>
<feature type="compositionally biased region" description="Basic and acidic residues" evidence="6">
    <location>
        <begin position="320"/>
        <end position="339"/>
    </location>
</feature>
<feature type="region of interest" description="Disordered" evidence="6">
    <location>
        <begin position="617"/>
        <end position="637"/>
    </location>
</feature>
<keyword evidence="2" id="KW-0808">Transferase</keyword>
<dbReference type="PANTHER" id="PTHR46116">
    <property type="entry name" value="(E3-INDEPENDENT) E2 UBIQUITIN-CONJUGATING ENZYME"/>
    <property type="match status" value="1"/>
</dbReference>
<feature type="region of interest" description="Disordered" evidence="6">
    <location>
        <begin position="521"/>
        <end position="544"/>
    </location>
</feature>
<dbReference type="Gene3D" id="3.10.110.10">
    <property type="entry name" value="Ubiquitin Conjugating Enzyme"/>
    <property type="match status" value="1"/>
</dbReference>
<dbReference type="InterPro" id="IPR057733">
    <property type="entry name" value="UBE2O-like_SH3-B"/>
</dbReference>
<protein>
    <recommendedName>
        <fullName evidence="1">E2 ubiquitin-conjugating enzyme</fullName>
        <ecNumber evidence="1">2.3.2.23</ecNumber>
    </recommendedName>
</protein>
<feature type="region of interest" description="Disordered" evidence="6">
    <location>
        <begin position="313"/>
        <end position="378"/>
    </location>
</feature>
<evidence type="ECO:0000256" key="1">
    <source>
        <dbReference type="ARBA" id="ARBA00012486"/>
    </source>
</evidence>
<dbReference type="GO" id="GO:0061631">
    <property type="term" value="F:ubiquitin conjugating enzyme activity"/>
    <property type="evidence" value="ECO:0007669"/>
    <property type="project" value="UniProtKB-EC"/>
</dbReference>
<dbReference type="InterPro" id="IPR057735">
    <property type="entry name" value="UBE2O-like_tSH3-B"/>
</dbReference>
<dbReference type="Pfam" id="PF23043">
    <property type="entry name" value="SH3-B_UBE2O"/>
    <property type="match status" value="1"/>
</dbReference>
<feature type="region of interest" description="Disordered" evidence="6">
    <location>
        <begin position="44"/>
        <end position="79"/>
    </location>
</feature>
<dbReference type="InterPro" id="IPR057734">
    <property type="entry name" value="UBE2O-like_SH3-C"/>
</dbReference>
<evidence type="ECO:0000256" key="4">
    <source>
        <dbReference type="ARBA" id="ARBA00022786"/>
    </source>
</evidence>
<feature type="region of interest" description="Disordered" evidence="6">
    <location>
        <begin position="761"/>
        <end position="892"/>
    </location>
</feature>
<dbReference type="SMART" id="SM00212">
    <property type="entry name" value="UBCc"/>
    <property type="match status" value="1"/>
</dbReference>
<evidence type="ECO:0000256" key="3">
    <source>
        <dbReference type="ARBA" id="ARBA00022741"/>
    </source>
</evidence>
<keyword evidence="9" id="KW-1185">Reference proteome</keyword>
<accession>A0ABD3GZU1</accession>
<evidence type="ECO:0000256" key="6">
    <source>
        <dbReference type="SAM" id="MobiDB-lite"/>
    </source>
</evidence>
<dbReference type="FunFam" id="3.10.110.10:FF:000028">
    <property type="entry name" value="Probable ubiquitin-conjugating enzyme E2 23"/>
    <property type="match status" value="1"/>
</dbReference>
<feature type="domain" description="UBC core" evidence="7">
    <location>
        <begin position="927"/>
        <end position="1087"/>
    </location>
</feature>
<feature type="compositionally biased region" description="Low complexity" evidence="6">
    <location>
        <begin position="523"/>
        <end position="534"/>
    </location>
</feature>
<dbReference type="Pfam" id="PF00179">
    <property type="entry name" value="UQ_con"/>
    <property type="match status" value="1"/>
</dbReference>
<feature type="compositionally biased region" description="Basic residues" evidence="6">
    <location>
        <begin position="360"/>
        <end position="378"/>
    </location>
</feature>
<keyword evidence="3" id="KW-0547">Nucleotide-binding</keyword>
<evidence type="ECO:0000259" key="7">
    <source>
        <dbReference type="PROSITE" id="PS50127"/>
    </source>
</evidence>
<feature type="compositionally biased region" description="Polar residues" evidence="6">
    <location>
        <begin position="714"/>
        <end position="726"/>
    </location>
</feature>
<reference evidence="8 9" key="1">
    <citation type="submission" date="2024-09" db="EMBL/GenBank/DDBJ databases">
        <title>Chromosome-scale assembly of Riccia sorocarpa.</title>
        <authorList>
            <person name="Paukszto L."/>
        </authorList>
    </citation>
    <scope>NUCLEOTIDE SEQUENCE [LARGE SCALE GENOMIC DNA]</scope>
    <source>
        <strain evidence="8">LP-2024</strain>
        <tissue evidence="8">Aerial parts of the thallus</tissue>
    </source>
</reference>
<evidence type="ECO:0000256" key="5">
    <source>
        <dbReference type="ARBA" id="ARBA00022840"/>
    </source>
</evidence>
<evidence type="ECO:0000313" key="9">
    <source>
        <dbReference type="Proteomes" id="UP001633002"/>
    </source>
</evidence>
<feature type="compositionally biased region" description="Basic and acidic residues" evidence="6">
    <location>
        <begin position="809"/>
        <end position="822"/>
    </location>
</feature>
<dbReference type="EC" id="2.3.2.23" evidence="1"/>
<dbReference type="SUPFAM" id="SSF54495">
    <property type="entry name" value="UBC-like"/>
    <property type="match status" value="1"/>
</dbReference>
<evidence type="ECO:0000256" key="2">
    <source>
        <dbReference type="ARBA" id="ARBA00022679"/>
    </source>
</evidence>
<feature type="compositionally biased region" description="Polar residues" evidence="6">
    <location>
        <begin position="771"/>
        <end position="783"/>
    </location>
</feature>
<dbReference type="EMBL" id="JBJQOH010000006">
    <property type="protein sequence ID" value="KAL3683306.1"/>
    <property type="molecule type" value="Genomic_DNA"/>
</dbReference>
<dbReference type="InterPro" id="IPR016135">
    <property type="entry name" value="UBQ-conjugating_enzyme/RWD"/>
</dbReference>
<dbReference type="Pfam" id="PF23046">
    <property type="entry name" value="tSH3-B_UBE2O"/>
    <property type="match status" value="1"/>
</dbReference>
<feature type="compositionally biased region" description="Acidic residues" evidence="6">
    <location>
        <begin position="53"/>
        <end position="77"/>
    </location>
</feature>
<feature type="compositionally biased region" description="Polar residues" evidence="6">
    <location>
        <begin position="878"/>
        <end position="892"/>
    </location>
</feature>
<dbReference type="InterPro" id="IPR000608">
    <property type="entry name" value="UBC"/>
</dbReference>
<dbReference type="PANTHER" id="PTHR46116:SF15">
    <property type="entry name" value="(E3-INDEPENDENT) E2 UBIQUITIN-CONJUGATING ENZYME"/>
    <property type="match status" value="1"/>
</dbReference>
<sequence length="1177" mass="130112">MDRPADSANVGGRSRALMEGRSVTEVQLFREDVVQSLSQPSLIGVVSKVGGDSDSEDSSDSEDEEEEEDEAGDDDLTEGSARVCWITSDETTEKLEDIQVVDRAFLHGDIVARADDPVGQTGTVVNVEMAVDIEHPDGEITKDVNSRRLRRVRALELGDYVIHNSWIGRVDEVVDNVTVMFDDGARCKVHRADIDRLIPCNDDMIDDSGSPYYPGQRVRCAASSVFKNAKWLKGGWKPLRMEGTVVDVEAGSVLVYWIAAGNALSNSQSSAVPIEEQDGKNLLPLLHFSHTNWQLGNRSLSANRVRSKSVAPLELPVEGVHSDNEMESSPEKNDARTPESADIVAGPSEGWKDACGQASYRRKAKQRRSSLKRDKKLQKKEKTVEHAVLIISTRTSVDVLWQDGTVSRGLNACSLIPIDHVGDHDFWPEQYVVEKGTDGEDSDIEPKRVGIIKTVNAKERTAVIRWLKGQGTEEHREFESEEIVSVYELAEHPDYTYCLGDIVIRLIPSSKTPAVEIPPMVESDAAGSSGADATSEVDAEEHVGDASKVLPFKPKKRRVKRKVHPKENVNQDLSWVGVITRLQDGDIEVAWADGTVSKVAPQAILVVNRDLEDASSAAHTSDLEGAEEDVDDSASWETVRSDDELSKVEQVRSLRWAPLLVLVIKLFLMLGPCQEEGPWVDREEPSSELQVAGTVEEVAETIDKGVNEDVVQLQSDTSGRSTVNSDNGREGSRPQRFGGPFKLPLVALAFVSRLAAGLWGHKGPKKVPDSTAGTRASTSQSRVKQGLEEILDEEKSGNQEQVPQSPKRRVVERVAPCKRDSFRMFNDTISNAPDKEDEDLEMTGSSAISHEDLECEDSATSADSSSRPEEEQAPLLAGTSQTLDNSASGDEFVQTETPETIKHFDIVKDPADHHYFGQTGLATNNRKWVKKIQQEWGILEKNLPDTIYVRVYEERMDLIRAVLLGAEGTPYHDGLFVFDIYLPPEYPSVPPVVHYHSGGLRLNPNLYENGKVCLSLLNTWTGKGSEVWHPSTSSILQVLVSIQGLVLNEKPYFNEAGYDRQIGSGEGEKNSIAYNENSFLLSCKTMLYHLRRPYKHFEELTRQHYQERGNNVIQACRAYLAGAEVGSLKESDLKNVAHMQFEDKSSAGFKLMLKKLVPKLTAAFSEVGASIDEPLDT</sequence>
<evidence type="ECO:0000313" key="8">
    <source>
        <dbReference type="EMBL" id="KAL3683306.1"/>
    </source>
</evidence>
<dbReference type="CDD" id="cd23837">
    <property type="entry name" value="UBCc_UBE2O"/>
    <property type="match status" value="1"/>
</dbReference>
<keyword evidence="5" id="KW-0067">ATP-binding</keyword>
<dbReference type="PROSITE" id="PS50127">
    <property type="entry name" value="UBC_2"/>
    <property type="match status" value="1"/>
</dbReference>
<organism evidence="8 9">
    <name type="scientific">Riccia sorocarpa</name>
    <dbReference type="NCBI Taxonomy" id="122646"/>
    <lineage>
        <taxon>Eukaryota</taxon>
        <taxon>Viridiplantae</taxon>
        <taxon>Streptophyta</taxon>
        <taxon>Embryophyta</taxon>
        <taxon>Marchantiophyta</taxon>
        <taxon>Marchantiopsida</taxon>
        <taxon>Marchantiidae</taxon>
        <taxon>Marchantiales</taxon>
        <taxon>Ricciaceae</taxon>
        <taxon>Riccia</taxon>
    </lineage>
</organism>
<name>A0ABD3GZU1_9MARC</name>
<keyword evidence="4" id="KW-0833">Ubl conjugation pathway</keyword>
<feature type="region of interest" description="Disordered" evidence="6">
    <location>
        <begin position="714"/>
        <end position="737"/>
    </location>
</feature>
<dbReference type="AlphaFoldDB" id="A0ABD3GZU1"/>
<dbReference type="GO" id="GO:0005524">
    <property type="term" value="F:ATP binding"/>
    <property type="evidence" value="ECO:0007669"/>
    <property type="project" value="UniProtKB-KW"/>
</dbReference>
<dbReference type="Proteomes" id="UP001633002">
    <property type="component" value="Unassembled WGS sequence"/>
</dbReference>